<organism evidence="2 3">
    <name type="scientific">Setaria viridis</name>
    <name type="common">Green bristlegrass</name>
    <name type="synonym">Setaria italica subsp. viridis</name>
    <dbReference type="NCBI Taxonomy" id="4556"/>
    <lineage>
        <taxon>Eukaryota</taxon>
        <taxon>Viridiplantae</taxon>
        <taxon>Streptophyta</taxon>
        <taxon>Embryophyta</taxon>
        <taxon>Tracheophyta</taxon>
        <taxon>Spermatophyta</taxon>
        <taxon>Magnoliopsida</taxon>
        <taxon>Liliopsida</taxon>
        <taxon>Poales</taxon>
        <taxon>Poaceae</taxon>
        <taxon>PACMAD clade</taxon>
        <taxon>Panicoideae</taxon>
        <taxon>Panicodae</taxon>
        <taxon>Paniceae</taxon>
        <taxon>Cenchrinae</taxon>
        <taxon>Setaria</taxon>
    </lineage>
</organism>
<reference evidence="2" key="1">
    <citation type="submission" date="2019-03" db="EMBL/GenBank/DDBJ databases">
        <title>WGS assembly of Setaria viridis.</title>
        <authorList>
            <person name="Huang P."/>
            <person name="Jenkins J."/>
            <person name="Grimwood J."/>
            <person name="Barry K."/>
            <person name="Healey A."/>
            <person name="Mamidi S."/>
            <person name="Sreedasyam A."/>
            <person name="Shu S."/>
            <person name="Feldman M."/>
            <person name="Wu J."/>
            <person name="Yu Y."/>
            <person name="Chen C."/>
            <person name="Johnson J."/>
            <person name="Rokhsar D."/>
            <person name="Baxter I."/>
            <person name="Schmutz J."/>
            <person name="Brutnell T."/>
            <person name="Kellogg E."/>
        </authorList>
    </citation>
    <scope>NUCLEOTIDE SEQUENCE [LARGE SCALE GENOMIC DNA]</scope>
</reference>
<proteinExistence type="predicted"/>
<feature type="region of interest" description="Disordered" evidence="1">
    <location>
        <begin position="1"/>
        <end position="60"/>
    </location>
</feature>
<dbReference type="Proteomes" id="UP000298652">
    <property type="component" value="Chromosome 6"/>
</dbReference>
<name>A0A4U6UCH1_SETVI</name>
<evidence type="ECO:0000313" key="3">
    <source>
        <dbReference type="Proteomes" id="UP000298652"/>
    </source>
</evidence>
<dbReference type="AlphaFoldDB" id="A0A4U6UCH1"/>
<accession>A0A4U6UCH1</accession>
<feature type="compositionally biased region" description="Polar residues" evidence="1">
    <location>
        <begin position="1"/>
        <end position="15"/>
    </location>
</feature>
<sequence>MSTQQHAVPTATSPVSRPDRGKGGFQKPFSPCHVRARPQLRSPRATPLHPSPFDAQPVGGLEDQCKEFEALTCSYQTAPRRW</sequence>
<keyword evidence="3" id="KW-1185">Reference proteome</keyword>
<protein>
    <submittedName>
        <fullName evidence="2">Uncharacterized protein</fullName>
    </submittedName>
</protein>
<evidence type="ECO:0000313" key="2">
    <source>
        <dbReference type="EMBL" id="TKW08067.1"/>
    </source>
</evidence>
<evidence type="ECO:0000256" key="1">
    <source>
        <dbReference type="SAM" id="MobiDB-lite"/>
    </source>
</evidence>
<dbReference type="Gramene" id="TKW08067">
    <property type="protein sequence ID" value="TKW08067"/>
    <property type="gene ID" value="SEVIR_6G004450v2"/>
</dbReference>
<dbReference type="EMBL" id="CM016557">
    <property type="protein sequence ID" value="TKW08067.1"/>
    <property type="molecule type" value="Genomic_DNA"/>
</dbReference>
<gene>
    <name evidence="2" type="ORF">SEVIR_6G004450v2</name>
</gene>